<evidence type="ECO:0000256" key="1">
    <source>
        <dbReference type="SAM" id="MobiDB-lite"/>
    </source>
</evidence>
<comment type="caution">
    <text evidence="2">The sequence shown here is derived from an EMBL/GenBank/DDBJ whole genome shotgun (WGS) entry which is preliminary data.</text>
</comment>
<evidence type="ECO:0000313" key="3">
    <source>
        <dbReference type="Proteomes" id="UP000285860"/>
    </source>
</evidence>
<sequence>MRLTVTLGSAPSNITVNRWGVRECEIGFIATNAPVIRPLFTRKFWNRPSRSPAREPGVLASARRSHTEPRNTRALIDETMFGLCSIPTRIATVMGSRVRETAHQREEERGHFVELAALEDGASDSDDNAGL</sequence>
<evidence type="ECO:0000313" key="2">
    <source>
        <dbReference type="EMBL" id="RKK89677.1"/>
    </source>
</evidence>
<name>A0A420PAY8_FUSOX</name>
<feature type="region of interest" description="Disordered" evidence="1">
    <location>
        <begin position="47"/>
        <end position="71"/>
    </location>
</feature>
<reference evidence="2 3" key="1">
    <citation type="journal article" date="2018" name="Sci. Rep.">
        <title>Characterisation of pathogen-specific regions and novel effector candidates in Fusarium oxysporum f. sp. cepae.</title>
        <authorList>
            <person name="Armitage A.D."/>
            <person name="Taylor A."/>
            <person name="Sobczyk M.K."/>
            <person name="Baxter L."/>
            <person name="Greenfield B.P."/>
            <person name="Bates H.J."/>
            <person name="Wilson F."/>
            <person name="Jackson A.C."/>
            <person name="Ott S."/>
            <person name="Harrison R.J."/>
            <person name="Clarkson J.P."/>
        </authorList>
    </citation>
    <scope>NUCLEOTIDE SEQUENCE [LARGE SCALE GENOMIC DNA]</scope>
    <source>
        <strain evidence="2 3">Fo_A28</strain>
    </source>
</reference>
<accession>A0A420PAY8</accession>
<protein>
    <submittedName>
        <fullName evidence="2">Uncharacterized protein</fullName>
    </submittedName>
</protein>
<dbReference type="Proteomes" id="UP000285860">
    <property type="component" value="Unassembled WGS sequence"/>
</dbReference>
<dbReference type="EMBL" id="MRCY01000314">
    <property type="protein sequence ID" value="RKK89677.1"/>
    <property type="molecule type" value="Genomic_DNA"/>
</dbReference>
<gene>
    <name evidence="2" type="ORF">BFJ68_g16657</name>
</gene>
<organism evidence="2 3">
    <name type="scientific">Fusarium oxysporum</name>
    <name type="common">Fusarium vascular wilt</name>
    <dbReference type="NCBI Taxonomy" id="5507"/>
    <lineage>
        <taxon>Eukaryota</taxon>
        <taxon>Fungi</taxon>
        <taxon>Dikarya</taxon>
        <taxon>Ascomycota</taxon>
        <taxon>Pezizomycotina</taxon>
        <taxon>Sordariomycetes</taxon>
        <taxon>Hypocreomycetidae</taxon>
        <taxon>Hypocreales</taxon>
        <taxon>Nectriaceae</taxon>
        <taxon>Fusarium</taxon>
        <taxon>Fusarium oxysporum species complex</taxon>
    </lineage>
</organism>
<dbReference type="AlphaFoldDB" id="A0A420PAY8"/>
<proteinExistence type="predicted"/>